<reference evidence="2 3" key="1">
    <citation type="submission" date="2023-07" db="EMBL/GenBank/DDBJ databases">
        <title>Pathogens genome sequencing project 196.</title>
        <authorList>
            <person name="Cao X."/>
        </authorList>
    </citation>
    <scope>NUCLEOTIDE SEQUENCE [LARGE SCALE GENOMIC DNA]</scope>
    <source>
        <strain evidence="2 3">SM41</strain>
    </source>
</reference>
<gene>
    <name evidence="2" type="ORF">RF091_25660</name>
</gene>
<evidence type="ECO:0000313" key="2">
    <source>
        <dbReference type="EMBL" id="MDQ9558880.1"/>
    </source>
</evidence>
<dbReference type="InterPro" id="IPR008473">
    <property type="entry name" value="Phage_holin_3_7"/>
</dbReference>
<dbReference type="Proteomes" id="UP001234811">
    <property type="component" value="Unassembled WGS sequence"/>
</dbReference>
<protein>
    <submittedName>
        <fullName evidence="2">Phage holin family protein</fullName>
    </submittedName>
</protein>
<dbReference type="EMBL" id="JAVIPQ010000435">
    <property type="protein sequence ID" value="MDQ9558880.1"/>
    <property type="molecule type" value="Genomic_DNA"/>
</dbReference>
<dbReference type="RefSeq" id="WP_048795116.1">
    <property type="nucleotide sequence ID" value="NZ_CP047682.1"/>
</dbReference>
<keyword evidence="1" id="KW-1133">Transmembrane helix</keyword>
<proteinExistence type="predicted"/>
<comment type="caution">
    <text evidence="2">The sequence shown here is derived from an EMBL/GenBank/DDBJ whole genome shotgun (WGS) entry which is preliminary data.</text>
</comment>
<sequence length="94" mass="10331">MSYQTVLLSINAVACGLIAVRLLMYRRQGAAYRFAGAGFAYALIVACAAVVIRVVTGHYLFADWAETLINLTLCAAVYTARGNVMHLFRRKVDD</sequence>
<feature type="transmembrane region" description="Helical" evidence="1">
    <location>
        <begin position="6"/>
        <end position="24"/>
    </location>
</feature>
<evidence type="ECO:0000313" key="3">
    <source>
        <dbReference type="Proteomes" id="UP001234811"/>
    </source>
</evidence>
<dbReference type="Pfam" id="PF05449">
    <property type="entry name" value="Phage_holin_3_7"/>
    <property type="match status" value="1"/>
</dbReference>
<feature type="transmembrane region" description="Helical" evidence="1">
    <location>
        <begin position="61"/>
        <end position="80"/>
    </location>
</feature>
<keyword evidence="1" id="KW-0812">Transmembrane</keyword>
<name>A0ABD5BTM9_SERMA</name>
<feature type="transmembrane region" description="Helical" evidence="1">
    <location>
        <begin position="31"/>
        <end position="55"/>
    </location>
</feature>
<keyword evidence="1" id="KW-0472">Membrane</keyword>
<accession>A0ABD5BTM9</accession>
<organism evidence="2 3">
    <name type="scientific">Serratia marcescens</name>
    <dbReference type="NCBI Taxonomy" id="615"/>
    <lineage>
        <taxon>Bacteria</taxon>
        <taxon>Pseudomonadati</taxon>
        <taxon>Pseudomonadota</taxon>
        <taxon>Gammaproteobacteria</taxon>
        <taxon>Enterobacterales</taxon>
        <taxon>Yersiniaceae</taxon>
        <taxon>Serratia</taxon>
    </lineage>
</organism>
<dbReference type="AlphaFoldDB" id="A0ABD5BTM9"/>
<evidence type="ECO:0000256" key="1">
    <source>
        <dbReference type="SAM" id="Phobius"/>
    </source>
</evidence>